<dbReference type="PROSITE" id="PS51186">
    <property type="entry name" value="GNAT"/>
    <property type="match status" value="1"/>
</dbReference>
<evidence type="ECO:0000313" key="3">
    <source>
        <dbReference type="EMBL" id="KHT50648.1"/>
    </source>
</evidence>
<protein>
    <submittedName>
        <fullName evidence="3">GCN5 family acetyltransferase</fullName>
    </submittedName>
</protein>
<keyword evidence="4" id="KW-1185">Reference proteome</keyword>
<dbReference type="Pfam" id="PF00583">
    <property type="entry name" value="Acetyltransf_1"/>
    <property type="match status" value="1"/>
</dbReference>
<evidence type="ECO:0000313" key="4">
    <source>
        <dbReference type="Proteomes" id="UP000031197"/>
    </source>
</evidence>
<dbReference type="SUPFAM" id="SSF55729">
    <property type="entry name" value="Acyl-CoA N-acyltransferases (Nat)"/>
    <property type="match status" value="1"/>
</dbReference>
<dbReference type="EMBL" id="JWLW01000023">
    <property type="protein sequence ID" value="KHT50648.1"/>
    <property type="molecule type" value="Genomic_DNA"/>
</dbReference>
<evidence type="ECO:0000256" key="1">
    <source>
        <dbReference type="ARBA" id="ARBA00022679"/>
    </source>
</evidence>
<organism evidence="3 4">
    <name type="scientific">Alteromonas marina</name>
    <dbReference type="NCBI Taxonomy" id="203795"/>
    <lineage>
        <taxon>Bacteria</taxon>
        <taxon>Pseudomonadati</taxon>
        <taxon>Pseudomonadota</taxon>
        <taxon>Gammaproteobacteria</taxon>
        <taxon>Alteromonadales</taxon>
        <taxon>Alteromonadaceae</taxon>
        <taxon>Alteromonas/Salinimonas group</taxon>
        <taxon>Alteromonas</taxon>
    </lineage>
</organism>
<feature type="domain" description="N-acetyltransferase" evidence="2">
    <location>
        <begin position="3"/>
        <end position="195"/>
    </location>
</feature>
<dbReference type="PANTHER" id="PTHR13947:SF37">
    <property type="entry name" value="LD18367P"/>
    <property type="match status" value="1"/>
</dbReference>
<evidence type="ECO:0000259" key="2">
    <source>
        <dbReference type="PROSITE" id="PS51186"/>
    </source>
</evidence>
<dbReference type="InterPro" id="IPR050769">
    <property type="entry name" value="NAT_camello-type"/>
</dbReference>
<dbReference type="RefSeq" id="WP_039221389.1">
    <property type="nucleotide sequence ID" value="NZ_JWLW01000023.1"/>
</dbReference>
<dbReference type="InterPro" id="IPR016181">
    <property type="entry name" value="Acyl_CoA_acyltransferase"/>
</dbReference>
<dbReference type="Gene3D" id="3.40.630.30">
    <property type="match status" value="1"/>
</dbReference>
<dbReference type="Proteomes" id="UP000031197">
    <property type="component" value="Unassembled WGS sequence"/>
</dbReference>
<gene>
    <name evidence="3" type="ORF">RJ41_12710</name>
</gene>
<dbReference type="PANTHER" id="PTHR13947">
    <property type="entry name" value="GNAT FAMILY N-ACETYLTRANSFERASE"/>
    <property type="match status" value="1"/>
</dbReference>
<sequence>MEIKIRQGVASDAAQTTPLILNAAQSLLTSIFGQNKNRTAEGYLSHAWELGGGQYGFKNHWVACSGDEVLGVVTSWHSKLGATFDRATLDSITSYFTLDEAITVLMRNQTVAVNLTPPTNTELMIGHLSVEESARRTGVGSMLVDAMQVRAEKLKKRKLVLDVEVSNVSAIRFYQRNDFVEESINKGFIRFARSI</sequence>
<dbReference type="CDD" id="cd04301">
    <property type="entry name" value="NAT_SF"/>
    <property type="match status" value="1"/>
</dbReference>
<proteinExistence type="predicted"/>
<accession>A0A0B3Y566</accession>
<dbReference type="AlphaFoldDB" id="A0A0B3Y566"/>
<dbReference type="GO" id="GO:0008080">
    <property type="term" value="F:N-acetyltransferase activity"/>
    <property type="evidence" value="ECO:0007669"/>
    <property type="project" value="InterPro"/>
</dbReference>
<reference evidence="3 4" key="1">
    <citation type="submission" date="2014-12" db="EMBL/GenBank/DDBJ databases">
        <title>Genome sequencing of Alteromonas marina AD001.</title>
        <authorList>
            <person name="Adrian T.G.S."/>
            <person name="Chan K.G."/>
        </authorList>
    </citation>
    <scope>NUCLEOTIDE SEQUENCE [LARGE SCALE GENOMIC DNA]</scope>
    <source>
        <strain evidence="3 4">AD001</strain>
    </source>
</reference>
<name>A0A0B3Y566_9ALTE</name>
<keyword evidence="1 3" id="KW-0808">Transferase</keyword>
<dbReference type="InterPro" id="IPR000182">
    <property type="entry name" value="GNAT_dom"/>
</dbReference>
<dbReference type="OrthoDB" id="336415at2"/>
<comment type="caution">
    <text evidence="3">The sequence shown here is derived from an EMBL/GenBank/DDBJ whole genome shotgun (WGS) entry which is preliminary data.</text>
</comment>